<comment type="caution">
    <text evidence="1">The sequence shown here is derived from an EMBL/GenBank/DDBJ whole genome shotgun (WGS) entry which is preliminary data.</text>
</comment>
<dbReference type="EMBL" id="BLQM01000061">
    <property type="protein sequence ID" value="GMH57906.1"/>
    <property type="molecule type" value="Genomic_DNA"/>
</dbReference>
<organism evidence="1 2">
    <name type="scientific">Triparma laevis f. inornata</name>
    <dbReference type="NCBI Taxonomy" id="1714386"/>
    <lineage>
        <taxon>Eukaryota</taxon>
        <taxon>Sar</taxon>
        <taxon>Stramenopiles</taxon>
        <taxon>Ochrophyta</taxon>
        <taxon>Bolidophyceae</taxon>
        <taxon>Parmales</taxon>
        <taxon>Triparmaceae</taxon>
        <taxon>Triparma</taxon>
    </lineage>
</organism>
<dbReference type="AlphaFoldDB" id="A0A9W6ZRB4"/>
<proteinExistence type="predicted"/>
<name>A0A9W6ZRB4_9STRA</name>
<evidence type="ECO:0000313" key="1">
    <source>
        <dbReference type="EMBL" id="GMH57906.1"/>
    </source>
</evidence>
<evidence type="ECO:0000313" key="2">
    <source>
        <dbReference type="Proteomes" id="UP001162640"/>
    </source>
</evidence>
<gene>
    <name evidence="1" type="ORF">TL16_g02494</name>
</gene>
<sequence length="356" mass="37911">MKGGGVGVTDDIGVVGEGDDCRYKAFGEGQFLGTTEEEESVKHGIGCSSDGLVWHDGQTLTFPDPQRYDTHNNVQFHEGSKDYLYTTRAGFSDSPGRCAGAAMGKNGAFSKYDVDFDSFETTEKGSSDAQIYAQLPFAVNDIYLAHSMVFDAEDSENGRVRCFLSWSPDGLNDWEFVEGDEHGPRDFIPLGDVGDFDSNVCFASTQPFVDNITGLTSVYYMGGNGPHNGDRNSSLGLATLETFDRFAGIGGSGGNGTVAVSDGLFEVDGELLVVTADSLVYGGDDSDSYVRVGVECDDGCDGLGAKDATKIMLGEGNATDTVVEWASGKTIEDLKGKKVKIQVDVGDAILYSIGFQ</sequence>
<protein>
    <submittedName>
        <fullName evidence="1">Uncharacterized protein</fullName>
    </submittedName>
</protein>
<accession>A0A9W6ZRB4</accession>
<reference evidence="2" key="1">
    <citation type="journal article" date="2023" name="Commun. Biol.">
        <title>Genome analysis of Parmales, the sister group of diatoms, reveals the evolutionary specialization of diatoms from phago-mixotrophs to photoautotrophs.</title>
        <authorList>
            <person name="Ban H."/>
            <person name="Sato S."/>
            <person name="Yoshikawa S."/>
            <person name="Yamada K."/>
            <person name="Nakamura Y."/>
            <person name="Ichinomiya M."/>
            <person name="Sato N."/>
            <person name="Blanc-Mathieu R."/>
            <person name="Endo H."/>
            <person name="Kuwata A."/>
            <person name="Ogata H."/>
        </authorList>
    </citation>
    <scope>NUCLEOTIDE SEQUENCE [LARGE SCALE GENOMIC DNA]</scope>
</reference>
<dbReference type="Proteomes" id="UP001162640">
    <property type="component" value="Unassembled WGS sequence"/>
</dbReference>